<keyword evidence="6" id="KW-0677">Repeat</keyword>
<evidence type="ECO:0000256" key="1">
    <source>
        <dbReference type="ARBA" id="ARBA00004123"/>
    </source>
</evidence>
<comment type="subcellular location">
    <subcellularLocation>
        <location evidence="2">Cytoplasmic vesicle</location>
        <location evidence="2">Clathrin-coated vesicle</location>
    </subcellularLocation>
    <subcellularLocation>
        <location evidence="3">Membrane</location>
        <location evidence="3">Clathrin-coated pit</location>
    </subcellularLocation>
    <subcellularLocation>
        <location evidence="1">Nucleus</location>
    </subcellularLocation>
</comment>
<evidence type="ECO:0000256" key="4">
    <source>
        <dbReference type="ARBA" id="ARBA00022443"/>
    </source>
</evidence>
<evidence type="ECO:0000256" key="9">
    <source>
        <dbReference type="ARBA" id="ARBA00023242"/>
    </source>
</evidence>
<keyword evidence="9" id="KW-0539">Nucleus</keyword>
<dbReference type="PROSITE" id="PS51145">
    <property type="entry name" value="ZU5"/>
    <property type="match status" value="1"/>
</dbReference>
<evidence type="ECO:0000256" key="6">
    <source>
        <dbReference type="ARBA" id="ARBA00022737"/>
    </source>
</evidence>
<evidence type="ECO:0000256" key="2">
    <source>
        <dbReference type="ARBA" id="ARBA00004132"/>
    </source>
</evidence>
<keyword evidence="10" id="KW-0968">Cytoplasmic vesicle</keyword>
<evidence type="ECO:0000256" key="8">
    <source>
        <dbReference type="ARBA" id="ARBA00023176"/>
    </source>
</evidence>
<evidence type="ECO:0000256" key="7">
    <source>
        <dbReference type="ARBA" id="ARBA00023136"/>
    </source>
</evidence>
<dbReference type="InterPro" id="IPR056181">
    <property type="entry name" value="SH3BP4_C"/>
</dbReference>
<dbReference type="Pfam" id="PF23637">
    <property type="entry name" value="SH3BP4_C"/>
    <property type="match status" value="1"/>
</dbReference>
<keyword evidence="8" id="KW-0168">Coated pit</keyword>
<dbReference type="InterPro" id="IPR000906">
    <property type="entry name" value="ZU5_dom"/>
</dbReference>
<evidence type="ECO:0000256" key="3">
    <source>
        <dbReference type="ARBA" id="ARBA00004600"/>
    </source>
</evidence>
<name>A0A673KLU0_9TELE</name>
<evidence type="ECO:0000256" key="5">
    <source>
        <dbReference type="ARBA" id="ARBA00022583"/>
    </source>
</evidence>
<dbReference type="PANTHER" id="PTHR15603">
    <property type="entry name" value="SH3 DOMAIN-CONTAINING PROTEIN"/>
    <property type="match status" value="1"/>
</dbReference>
<proteinExistence type="predicted"/>
<dbReference type="AlphaFoldDB" id="A0A673KLU0"/>
<organism evidence="12 13">
    <name type="scientific">Sinocyclocheilus rhinocerous</name>
    <dbReference type="NCBI Taxonomy" id="307959"/>
    <lineage>
        <taxon>Eukaryota</taxon>
        <taxon>Metazoa</taxon>
        <taxon>Chordata</taxon>
        <taxon>Craniata</taxon>
        <taxon>Vertebrata</taxon>
        <taxon>Euteleostomi</taxon>
        <taxon>Actinopterygii</taxon>
        <taxon>Neopterygii</taxon>
        <taxon>Teleostei</taxon>
        <taxon>Ostariophysi</taxon>
        <taxon>Cypriniformes</taxon>
        <taxon>Cyprinidae</taxon>
        <taxon>Cyprininae</taxon>
        <taxon>Sinocyclocheilus</taxon>
    </lineage>
</organism>
<dbReference type="Gene3D" id="2.60.220.30">
    <property type="match status" value="1"/>
</dbReference>
<dbReference type="Proteomes" id="UP000472270">
    <property type="component" value="Unassembled WGS sequence"/>
</dbReference>
<dbReference type="GO" id="GO:0006897">
    <property type="term" value="P:endocytosis"/>
    <property type="evidence" value="ECO:0007669"/>
    <property type="project" value="UniProtKB-KW"/>
</dbReference>
<dbReference type="Pfam" id="PF00791">
    <property type="entry name" value="ZU5"/>
    <property type="match status" value="1"/>
</dbReference>
<keyword evidence="13" id="KW-1185">Reference proteome</keyword>
<evidence type="ECO:0000259" key="11">
    <source>
        <dbReference type="PROSITE" id="PS51145"/>
    </source>
</evidence>
<dbReference type="GO" id="GO:0005634">
    <property type="term" value="C:nucleus"/>
    <property type="evidence" value="ECO:0007669"/>
    <property type="project" value="UniProtKB-SubCell"/>
</dbReference>
<dbReference type="Pfam" id="PF23640">
    <property type="entry name" value="UPA_SH3BP4"/>
    <property type="match status" value="1"/>
</dbReference>
<evidence type="ECO:0000313" key="12">
    <source>
        <dbReference type="Ensembl" id="ENSSRHP00000065550.1"/>
    </source>
</evidence>
<dbReference type="PANTHER" id="PTHR15603:SF3">
    <property type="entry name" value="SH3 DOMAIN-BINDING PROTEIN 4"/>
    <property type="match status" value="1"/>
</dbReference>
<dbReference type="GO" id="GO:0005905">
    <property type="term" value="C:clathrin-coated pit"/>
    <property type="evidence" value="ECO:0007669"/>
    <property type="project" value="UniProtKB-SubCell"/>
</dbReference>
<reference evidence="12" key="1">
    <citation type="submission" date="2025-08" db="UniProtKB">
        <authorList>
            <consortium name="Ensembl"/>
        </authorList>
    </citation>
    <scope>IDENTIFICATION</scope>
</reference>
<dbReference type="InterPro" id="IPR056182">
    <property type="entry name" value="UPA_SH3BP4"/>
</dbReference>
<keyword evidence="5" id="KW-0254">Endocytosis</keyword>
<reference evidence="12" key="2">
    <citation type="submission" date="2025-09" db="UniProtKB">
        <authorList>
            <consortium name="Ensembl"/>
        </authorList>
    </citation>
    <scope>IDENTIFICATION</scope>
</reference>
<evidence type="ECO:0000256" key="10">
    <source>
        <dbReference type="ARBA" id="ARBA00023329"/>
    </source>
</evidence>
<dbReference type="GO" id="GO:0030136">
    <property type="term" value="C:clathrin-coated vesicle"/>
    <property type="evidence" value="ECO:0007669"/>
    <property type="project" value="UniProtKB-SubCell"/>
</dbReference>
<keyword evidence="7" id="KW-0472">Membrane</keyword>
<sequence length="637" mass="70452">LLITKSNDSGMIDSLSDISEGVREMDISGEWTGSTKTTESNNDHPFVNKRMSTNPFLNGTLQGAPDQNSNQNSANALCLDNLSPPISNTSSTININGFESGLLDTHNISPGSGIGLNFRRDNPFFMSKRCYSMSELSVLQSLSDGNQGSLSFFGGLKSPKPEHFQSREDFKTAWLNHRKLTRSCHDLDSIGQNPGWGQTQPIEANIVCKLDSSGGAVQLPNTSISIYIPEGHVAPGETQQISLKALLDPPLELNNDRCTTVSPVVEVKLSNMETKTPVALEMKVSVVVKIESRKTAEVVCVRSDFKEGPYVPIPHVYMYGDTVQVTLDNLEPCMYVSVVAQAQTLAPYNTVWEHVVKKVTLGVYGPKHIHPSFNTVVAIFGHDCSPKTLLVSDVKKHLQSTPPVVLQLWGKHQFVLTKPQDLQVGISRIFDKREAIQDSRYLIALFGARPLTGLLGHQRRVPPPLSRLPVIPNIPSYGTGIRDYGLVIINSWCNCISVIQALLKMDCQGLVARLVMDFVLLTTAVEVAGRWRELAERLATVSRQQMEAYEAPHRDSRGQLDSEAMWKPAFDFLVTWAAQVGDSYRDVIQELHTGLDKMKNPITKRWRHITGSLMLVNCLDLLRSTAFSPCSQDDCAI</sequence>
<evidence type="ECO:0000313" key="13">
    <source>
        <dbReference type="Proteomes" id="UP000472270"/>
    </source>
</evidence>
<dbReference type="FunFam" id="2.60.220.30:FF:000008">
    <property type="entry name" value="SH3 domain-binding protein 4"/>
    <property type="match status" value="1"/>
</dbReference>
<dbReference type="Ensembl" id="ENSSRHT00000067353.1">
    <property type="protein sequence ID" value="ENSSRHP00000065550.1"/>
    <property type="gene ID" value="ENSSRHG00000032637.1"/>
</dbReference>
<accession>A0A673KLU0</accession>
<feature type="domain" description="ZU5" evidence="11">
    <location>
        <begin position="204"/>
        <end position="339"/>
    </location>
</feature>
<keyword evidence="4" id="KW-0728">SH3 domain</keyword>
<protein>
    <submittedName>
        <fullName evidence="12">SH3-domain binding protein 4</fullName>
    </submittedName>
</protein>